<dbReference type="EMBL" id="JAAKFY010000006">
    <property type="protein sequence ID" value="KAF3856363.1"/>
    <property type="molecule type" value="Genomic_DNA"/>
</dbReference>
<feature type="transmembrane region" description="Helical" evidence="11">
    <location>
        <begin position="616"/>
        <end position="638"/>
    </location>
</feature>
<dbReference type="PROSITE" id="PS00610">
    <property type="entry name" value="NA_NEUROTRAN_SYMP_1"/>
    <property type="match status" value="1"/>
</dbReference>
<dbReference type="GO" id="GO:0005886">
    <property type="term" value="C:plasma membrane"/>
    <property type="evidence" value="ECO:0007669"/>
    <property type="project" value="InterPro"/>
</dbReference>
<dbReference type="PANTHER" id="PTHR11616">
    <property type="entry name" value="SODIUM/CHLORIDE DEPENDENT TRANSPORTER"/>
    <property type="match status" value="1"/>
</dbReference>
<feature type="binding site" evidence="8">
    <location>
        <position position="331"/>
    </location>
    <ligand>
        <name>Na(+)</name>
        <dbReference type="ChEBI" id="CHEBI:29101"/>
        <label>1</label>
    </ligand>
</feature>
<keyword evidence="13" id="KW-1185">Reference proteome</keyword>
<dbReference type="GO" id="GO:0035725">
    <property type="term" value="P:sodium ion transmembrane transport"/>
    <property type="evidence" value="ECO:0007669"/>
    <property type="project" value="TreeGrafter"/>
</dbReference>
<feature type="transmembrane region" description="Helical" evidence="11">
    <location>
        <begin position="525"/>
        <end position="545"/>
    </location>
</feature>
<protein>
    <recommendedName>
        <fullName evidence="9">Transporter</fullName>
    </recommendedName>
</protein>
<dbReference type="InterPro" id="IPR037272">
    <property type="entry name" value="SNS_sf"/>
</dbReference>
<dbReference type="SUPFAM" id="SSF161070">
    <property type="entry name" value="SNF-like"/>
    <property type="match status" value="1"/>
</dbReference>
<dbReference type="NCBIfam" id="NF037979">
    <property type="entry name" value="Na_transp"/>
    <property type="match status" value="1"/>
</dbReference>
<feature type="region of interest" description="Disordered" evidence="10">
    <location>
        <begin position="677"/>
        <end position="700"/>
    </location>
</feature>
<dbReference type="PANTHER" id="PTHR11616:SF102">
    <property type="entry name" value="SODIUM-DEPENDENT NEUTRAL AMINO ACID TRANSPORTER SLC6A17"/>
    <property type="match status" value="1"/>
</dbReference>
<feature type="transmembrane region" description="Helical" evidence="11">
    <location>
        <begin position="220"/>
        <end position="238"/>
    </location>
</feature>
<evidence type="ECO:0000256" key="9">
    <source>
        <dbReference type="RuleBase" id="RU003732"/>
    </source>
</evidence>
<dbReference type="GO" id="GO:0015293">
    <property type="term" value="F:symporter activity"/>
    <property type="evidence" value="ECO:0007669"/>
    <property type="project" value="UniProtKB-KW"/>
</dbReference>
<keyword evidence="8" id="KW-0479">Metal-binding</keyword>
<sequence>MPKNSKVTQREQSNDHVTESVADLLAHEEPFDCKNSSLNVPQIEVPENDGRPTWNSKLQYILAQVGFSVGLGNVWRFPYLCQKNGGGAYLVPYAILLLIIGIPLFFLELAVGQKIRRGSIGVWNYVCPSLGGIGMSSLMVCGFVGLYYNVIIGWSIFYFFQSFQYPLPWSECPIRRNGSLAIVEPECEKSSATTYFWYRQTLNTTSTIADSGGLNVKMTLSLLVAWIIVCLAVIKGIASSGKVMYFSSLFPYLVLFCFLIRGLMLKGSVDGIAHMFTPKLEKMLEPKVWREAATQVFFALGLGFGGVIAFSSYNKIDNNCHFDAVLVSFINFFTSILATLVVFAVLGFKANIMNEKCIAENTEKILGYLNSSVLSFDLIPPHLNFSQLSTSDYAEVYRVIKTVKEDGFAQLGLDPCLLEDELNKASLWHSVQGTGLAFIAFTEAMTHFPWSPFWSCTVCKTTEKKTIHFSIYLTKVSLSPLKACSFCFFSGFVSVCCCVVAFFCGLLFVQRSGNYYVTMFDDYSAGLPLTVVVILENVSVAWIYGTKRFMQDLEDMLGFRPCIIYFYLWKYVSPICLILLISATVIEMAIIPQDTTPGSKSWSVFAEERFQSYPPWALTMCFSLIVVAMLPLPIVFIARRFNLMSDGSNKLSVSYRKSMMKDISNLEEQDESRFILGAKPGEAPPTAPAGRPYLTPAGNKTLDPNSLSPNICYGTSYQNPAVSPNTDYSDYTRHARV</sequence>
<evidence type="ECO:0000256" key="5">
    <source>
        <dbReference type="ARBA" id="ARBA00022989"/>
    </source>
</evidence>
<evidence type="ECO:0000256" key="10">
    <source>
        <dbReference type="SAM" id="MobiDB-lite"/>
    </source>
</evidence>
<keyword evidence="5 11" id="KW-1133">Transmembrane helix</keyword>
<dbReference type="OrthoDB" id="6581954at2759"/>
<name>A0A7J5Z4E1_DISMA</name>
<dbReference type="Proteomes" id="UP000518266">
    <property type="component" value="Unassembled WGS sequence"/>
</dbReference>
<feature type="transmembrane region" description="Helical" evidence="11">
    <location>
        <begin position="292"/>
        <end position="313"/>
    </location>
</feature>
<dbReference type="InterPro" id="IPR000175">
    <property type="entry name" value="Na/ntran_symport"/>
</dbReference>
<dbReference type="GO" id="GO:0008021">
    <property type="term" value="C:synaptic vesicle"/>
    <property type="evidence" value="ECO:0007669"/>
    <property type="project" value="TreeGrafter"/>
</dbReference>
<dbReference type="GO" id="GO:0046872">
    <property type="term" value="F:metal ion binding"/>
    <property type="evidence" value="ECO:0007669"/>
    <property type="project" value="UniProtKB-KW"/>
</dbReference>
<feature type="transmembrane region" description="Helical" evidence="11">
    <location>
        <begin position="566"/>
        <end position="591"/>
    </location>
</feature>
<keyword evidence="4 9" id="KW-0769">Symport</keyword>
<evidence type="ECO:0000256" key="7">
    <source>
        <dbReference type="ARBA" id="ARBA00023180"/>
    </source>
</evidence>
<keyword evidence="7" id="KW-0325">Glycoprotein</keyword>
<dbReference type="GO" id="GO:0032328">
    <property type="term" value="P:alanine transport"/>
    <property type="evidence" value="ECO:0007669"/>
    <property type="project" value="TreeGrafter"/>
</dbReference>
<evidence type="ECO:0000256" key="6">
    <source>
        <dbReference type="ARBA" id="ARBA00023136"/>
    </source>
</evidence>
<evidence type="ECO:0000256" key="8">
    <source>
        <dbReference type="PIRSR" id="PIRSR600175-1"/>
    </source>
</evidence>
<feature type="transmembrane region" description="Helical" evidence="11">
    <location>
        <begin position="325"/>
        <end position="346"/>
    </location>
</feature>
<feature type="transmembrane region" description="Helical" evidence="11">
    <location>
        <begin position="146"/>
        <end position="167"/>
    </location>
</feature>
<dbReference type="Pfam" id="PF00209">
    <property type="entry name" value="SNF"/>
    <property type="match status" value="1"/>
</dbReference>
<dbReference type="PRINTS" id="PR00176">
    <property type="entry name" value="NANEUSMPORT"/>
</dbReference>
<feature type="binding site" evidence="8">
    <location>
        <position position="69"/>
    </location>
    <ligand>
        <name>Na(+)</name>
        <dbReference type="ChEBI" id="CHEBI:29101"/>
        <label>1</label>
    </ligand>
</feature>
<dbReference type="PROSITE" id="PS00754">
    <property type="entry name" value="NA_NEUROTRAN_SYMP_2"/>
    <property type="match status" value="1"/>
</dbReference>
<evidence type="ECO:0000256" key="1">
    <source>
        <dbReference type="ARBA" id="ARBA00004141"/>
    </source>
</evidence>
<feature type="binding site" evidence="8">
    <location>
        <position position="66"/>
    </location>
    <ligand>
        <name>Na(+)</name>
        <dbReference type="ChEBI" id="CHEBI:29101"/>
        <label>1</label>
    </ligand>
</feature>
<accession>A0A7J5Z4E1</accession>
<comment type="subcellular location">
    <subcellularLocation>
        <location evidence="1">Membrane</location>
        <topology evidence="1">Multi-pass membrane protein</topology>
    </subcellularLocation>
</comment>
<evidence type="ECO:0000313" key="13">
    <source>
        <dbReference type="Proteomes" id="UP000518266"/>
    </source>
</evidence>
<feature type="transmembrane region" description="Helical" evidence="11">
    <location>
        <begin position="90"/>
        <end position="110"/>
    </location>
</feature>
<evidence type="ECO:0000313" key="12">
    <source>
        <dbReference type="EMBL" id="KAF3856363.1"/>
    </source>
</evidence>
<evidence type="ECO:0000256" key="4">
    <source>
        <dbReference type="ARBA" id="ARBA00022847"/>
    </source>
</evidence>
<comment type="caution">
    <text evidence="12">The sequence shown here is derived from an EMBL/GenBank/DDBJ whole genome shotgun (WGS) entry which is preliminary data.</text>
</comment>
<feature type="transmembrane region" description="Helical" evidence="11">
    <location>
        <begin position="483"/>
        <end position="509"/>
    </location>
</feature>
<feature type="transmembrane region" description="Helical" evidence="11">
    <location>
        <begin position="244"/>
        <end position="265"/>
    </location>
</feature>
<keyword evidence="8" id="KW-0915">Sodium</keyword>
<reference evidence="12 13" key="1">
    <citation type="submission" date="2020-03" db="EMBL/GenBank/DDBJ databases">
        <title>Dissostichus mawsoni Genome sequencing and assembly.</title>
        <authorList>
            <person name="Park H."/>
        </authorList>
    </citation>
    <scope>NUCLEOTIDE SEQUENCE [LARGE SCALE GENOMIC DNA]</scope>
    <source>
        <strain evidence="12">DM0001</strain>
        <tissue evidence="12">Muscle</tissue>
    </source>
</reference>
<proteinExistence type="inferred from homology"/>
<dbReference type="PROSITE" id="PS50267">
    <property type="entry name" value="NA_NEUROTRAN_SYMP_3"/>
    <property type="match status" value="1"/>
</dbReference>
<dbReference type="PRINTS" id="PR01206">
    <property type="entry name" value="ORPHTRNSPORT"/>
</dbReference>
<evidence type="ECO:0000256" key="2">
    <source>
        <dbReference type="ARBA" id="ARBA00022448"/>
    </source>
</evidence>
<feature type="binding site" evidence="8">
    <location>
        <position position="73"/>
    </location>
    <ligand>
        <name>Na(+)</name>
        <dbReference type="ChEBI" id="CHEBI:29101"/>
        <label>1</label>
    </ligand>
</feature>
<dbReference type="GO" id="GO:0015816">
    <property type="term" value="P:glycine transport"/>
    <property type="evidence" value="ECO:0007669"/>
    <property type="project" value="TreeGrafter"/>
</dbReference>
<dbReference type="AlphaFoldDB" id="A0A7J5Z4E1"/>
<gene>
    <name evidence="12" type="ORF">F7725_017086</name>
</gene>
<dbReference type="GO" id="GO:0015824">
    <property type="term" value="P:proline transport"/>
    <property type="evidence" value="ECO:0007669"/>
    <property type="project" value="TreeGrafter"/>
</dbReference>
<evidence type="ECO:0000256" key="3">
    <source>
        <dbReference type="ARBA" id="ARBA00022692"/>
    </source>
</evidence>
<comment type="similarity">
    <text evidence="9">Belongs to the sodium:neurotransmitter symporter (SNF) (TC 2.A.22) family.</text>
</comment>
<evidence type="ECO:0000256" key="11">
    <source>
        <dbReference type="SAM" id="Phobius"/>
    </source>
</evidence>
<dbReference type="InterPro" id="IPR002438">
    <property type="entry name" value="Neutral_aa_SLC6"/>
</dbReference>
<dbReference type="GO" id="GO:0015820">
    <property type="term" value="P:L-leucine transport"/>
    <property type="evidence" value="ECO:0007669"/>
    <property type="project" value="TreeGrafter"/>
</dbReference>
<keyword evidence="6 11" id="KW-0472">Membrane</keyword>
<organism evidence="12 13">
    <name type="scientific">Dissostichus mawsoni</name>
    <name type="common">Antarctic cod</name>
    <dbReference type="NCBI Taxonomy" id="36200"/>
    <lineage>
        <taxon>Eukaryota</taxon>
        <taxon>Metazoa</taxon>
        <taxon>Chordata</taxon>
        <taxon>Craniata</taxon>
        <taxon>Vertebrata</taxon>
        <taxon>Euteleostomi</taxon>
        <taxon>Actinopterygii</taxon>
        <taxon>Neopterygii</taxon>
        <taxon>Teleostei</taxon>
        <taxon>Neoteleostei</taxon>
        <taxon>Acanthomorphata</taxon>
        <taxon>Eupercaria</taxon>
        <taxon>Perciformes</taxon>
        <taxon>Notothenioidei</taxon>
        <taxon>Nototheniidae</taxon>
        <taxon>Dissostichus</taxon>
    </lineage>
</organism>
<keyword evidence="2 9" id="KW-0813">Transport</keyword>
<keyword evidence="3 9" id="KW-0812">Transmembrane</keyword>